<comment type="subcellular location">
    <subcellularLocation>
        <location evidence="1">Cell membrane</location>
        <topology evidence="1">Multi-pass membrane protein</topology>
    </subcellularLocation>
</comment>
<accession>A0A2T0A9T4</accession>
<dbReference type="PANTHER" id="PTHR31686">
    <property type="match status" value="1"/>
</dbReference>
<dbReference type="OrthoDB" id="2523479at2759"/>
<dbReference type="InterPro" id="IPR038665">
    <property type="entry name" value="Voltage-dep_anion_channel_sf"/>
</dbReference>
<organism evidence="9 10">
    <name type="scientific">Rhodotorula toruloides</name>
    <name type="common">Yeast</name>
    <name type="synonym">Rhodosporidium toruloides</name>
    <dbReference type="NCBI Taxonomy" id="5286"/>
    <lineage>
        <taxon>Eukaryota</taxon>
        <taxon>Fungi</taxon>
        <taxon>Dikarya</taxon>
        <taxon>Basidiomycota</taxon>
        <taxon>Pucciniomycotina</taxon>
        <taxon>Microbotryomycetes</taxon>
        <taxon>Sporidiobolales</taxon>
        <taxon>Sporidiobolaceae</taxon>
        <taxon>Rhodotorula</taxon>
    </lineage>
</organism>
<evidence type="ECO:0000256" key="8">
    <source>
        <dbReference type="SAM" id="Phobius"/>
    </source>
</evidence>
<evidence type="ECO:0000313" key="10">
    <source>
        <dbReference type="Proteomes" id="UP000239560"/>
    </source>
</evidence>
<evidence type="ECO:0008006" key="11">
    <source>
        <dbReference type="Google" id="ProtNLM"/>
    </source>
</evidence>
<feature type="transmembrane region" description="Helical" evidence="8">
    <location>
        <begin position="189"/>
        <end position="210"/>
    </location>
</feature>
<feature type="transmembrane region" description="Helical" evidence="8">
    <location>
        <begin position="446"/>
        <end position="466"/>
    </location>
</feature>
<dbReference type="CDD" id="cd09318">
    <property type="entry name" value="TDT_SSU1"/>
    <property type="match status" value="1"/>
</dbReference>
<evidence type="ECO:0000256" key="3">
    <source>
        <dbReference type="ARBA" id="ARBA00022448"/>
    </source>
</evidence>
<feature type="transmembrane region" description="Helical" evidence="8">
    <location>
        <begin position="114"/>
        <end position="136"/>
    </location>
</feature>
<evidence type="ECO:0000256" key="1">
    <source>
        <dbReference type="ARBA" id="ARBA00004651"/>
    </source>
</evidence>
<keyword evidence="7 8" id="KW-0472">Membrane</keyword>
<keyword evidence="5 8" id="KW-0812">Transmembrane</keyword>
<dbReference type="InterPro" id="IPR004695">
    <property type="entry name" value="SLAC1/Mae1/Ssu1/TehA"/>
</dbReference>
<evidence type="ECO:0000256" key="2">
    <source>
        <dbReference type="ARBA" id="ARBA00008566"/>
    </source>
</evidence>
<proteinExistence type="inferred from homology"/>
<feature type="transmembrane region" description="Helical" evidence="8">
    <location>
        <begin position="324"/>
        <end position="346"/>
    </location>
</feature>
<keyword evidence="6 8" id="KW-1133">Transmembrane helix</keyword>
<keyword evidence="3" id="KW-0813">Transport</keyword>
<feature type="transmembrane region" description="Helical" evidence="8">
    <location>
        <begin position="420"/>
        <end position="440"/>
    </location>
</feature>
<dbReference type="Gene3D" id="1.50.10.150">
    <property type="entry name" value="Voltage-dependent anion channel"/>
    <property type="match status" value="1"/>
</dbReference>
<dbReference type="FunFam" id="1.50.10.150:FF:000004">
    <property type="entry name" value="Malic acid transporter"/>
    <property type="match status" value="1"/>
</dbReference>
<dbReference type="PANTHER" id="PTHR31686:SF1">
    <property type="entry name" value="SULFITE EFFLUX PUMP SSU1"/>
    <property type="match status" value="1"/>
</dbReference>
<gene>
    <name evidence="9" type="ORF">AAT19DRAFT_15092</name>
</gene>
<feature type="transmembrane region" description="Helical" evidence="8">
    <location>
        <begin position="148"/>
        <end position="168"/>
    </location>
</feature>
<dbReference type="EMBL" id="LCTV02000006">
    <property type="protein sequence ID" value="PRQ74739.1"/>
    <property type="molecule type" value="Genomic_DNA"/>
</dbReference>
<evidence type="ECO:0000313" key="9">
    <source>
        <dbReference type="EMBL" id="PRQ74739.1"/>
    </source>
</evidence>
<comment type="caution">
    <text evidence="9">The sequence shown here is derived from an EMBL/GenBank/DDBJ whole genome shotgun (WGS) entry which is preliminary data.</text>
</comment>
<sequence>MSQRGSLNPPREQSRGSIPSTTLCFAFLLRSSASALYRTRTTTLTLAPASSVASSLRPTSRPDFRQITPRMASTAPPATRAPVEELSIDDEITADGNGSNAGRAKFASGLRRRILHFTPSWFVVNMGTGISSILLYNLPYSFNGLKEIAIAIWLLNVVLFSLFLLMSIARYCIFPTVLYAMLFHPVQSLFVGCFPMGFATIVNMTVFVAAERWGGRWIWLAWSLWWIDAAISVIIAIGIPFFVFTRHQHASTLNTVSPAWLLPIVAPNVASATGGIVAAVLPPSQARLTIIISYMLWSSVPIAVMIMGLLYLRMAVHKIPLATEIFSVLLPLGACGQGAFALLQLAEVGLEHTKATGFWLDSGRMLGTLPAGTAELVASAVWAGTVCIALVIWALGAFWLLIALLSIVDTAFEGQIPFNMGWWGLTFPIGTHAVAATTLGRQLGSTAFKVVGTVESVAVVLLWIYIAGMTAIKSIEGSIFSAPCLGPTGQPPKEAPRKKRP</sequence>
<dbReference type="InterPro" id="IPR051629">
    <property type="entry name" value="Sulfite_efflux_TDT"/>
</dbReference>
<feature type="transmembrane region" description="Helical" evidence="8">
    <location>
        <begin position="222"/>
        <end position="244"/>
    </location>
</feature>
<keyword evidence="4" id="KW-1003">Cell membrane</keyword>
<evidence type="ECO:0000256" key="4">
    <source>
        <dbReference type="ARBA" id="ARBA00022475"/>
    </source>
</evidence>
<reference evidence="9 10" key="1">
    <citation type="journal article" date="2018" name="Elife">
        <title>Functional genomics of lipid metabolism in the oleaginous yeast Rhodosporidium toruloides.</title>
        <authorList>
            <person name="Coradetti S.T."/>
            <person name="Pinel D."/>
            <person name="Geiselman G."/>
            <person name="Ito M."/>
            <person name="Mondo S."/>
            <person name="Reilly M.C."/>
            <person name="Cheng Y.F."/>
            <person name="Bauer S."/>
            <person name="Grigoriev I."/>
            <person name="Gladden J.M."/>
            <person name="Simmons B.A."/>
            <person name="Brem R."/>
            <person name="Arkin A.P."/>
            <person name="Skerker J.M."/>
        </authorList>
    </citation>
    <scope>NUCLEOTIDE SEQUENCE [LARGE SCALE GENOMIC DNA]</scope>
    <source>
        <strain evidence="9 10">NBRC 0880</strain>
    </source>
</reference>
<dbReference type="Pfam" id="PF03595">
    <property type="entry name" value="SLAC1"/>
    <property type="match status" value="1"/>
</dbReference>
<evidence type="ECO:0000256" key="5">
    <source>
        <dbReference type="ARBA" id="ARBA00022692"/>
    </source>
</evidence>
<feature type="transmembrane region" description="Helical" evidence="8">
    <location>
        <begin position="380"/>
        <end position="408"/>
    </location>
</feature>
<comment type="similarity">
    <text evidence="2">Belongs to the tellurite-resistance/dicarboxylate transporter (TDT) family.</text>
</comment>
<feature type="transmembrane region" description="Helical" evidence="8">
    <location>
        <begin position="288"/>
        <end position="312"/>
    </location>
</feature>
<dbReference type="GO" id="GO:0005886">
    <property type="term" value="C:plasma membrane"/>
    <property type="evidence" value="ECO:0007669"/>
    <property type="project" value="UniProtKB-SubCell"/>
</dbReference>
<dbReference type="Proteomes" id="UP000239560">
    <property type="component" value="Unassembled WGS sequence"/>
</dbReference>
<name>A0A2T0A9T4_RHOTO</name>
<evidence type="ECO:0000256" key="7">
    <source>
        <dbReference type="ARBA" id="ARBA00023136"/>
    </source>
</evidence>
<evidence type="ECO:0000256" key="6">
    <source>
        <dbReference type="ARBA" id="ARBA00022989"/>
    </source>
</evidence>
<protein>
    <recommendedName>
        <fullName evidence="11">Sulfite efflux pump SSU1</fullName>
    </recommendedName>
</protein>
<dbReference type="GO" id="GO:0000319">
    <property type="term" value="F:sulfite transmembrane transporter activity"/>
    <property type="evidence" value="ECO:0007669"/>
    <property type="project" value="TreeGrafter"/>
</dbReference>
<feature type="transmembrane region" description="Helical" evidence="8">
    <location>
        <begin position="256"/>
        <end position="282"/>
    </location>
</feature>
<dbReference type="AlphaFoldDB" id="A0A2T0A9T4"/>